<evidence type="ECO:0000313" key="4">
    <source>
        <dbReference type="EMBL" id="KAK8503486.1"/>
    </source>
</evidence>
<proteinExistence type="inferred from homology"/>
<evidence type="ECO:0000256" key="1">
    <source>
        <dbReference type="ARBA" id="ARBA00008690"/>
    </source>
</evidence>
<evidence type="ECO:0000313" key="5">
    <source>
        <dbReference type="Proteomes" id="UP001472677"/>
    </source>
</evidence>
<reference evidence="4 5" key="1">
    <citation type="journal article" date="2024" name="G3 (Bethesda)">
        <title>Genome assembly of Hibiscus sabdariffa L. provides insights into metabolisms of medicinal natural products.</title>
        <authorList>
            <person name="Kim T."/>
        </authorList>
    </citation>
    <scope>NUCLEOTIDE SEQUENCE [LARGE SCALE GENOMIC DNA]</scope>
    <source>
        <strain evidence="4">TK-2024</strain>
        <tissue evidence="4">Old leaves</tissue>
    </source>
</reference>
<feature type="domain" description="FAF" evidence="3">
    <location>
        <begin position="173"/>
        <end position="226"/>
    </location>
</feature>
<dbReference type="Pfam" id="PF11250">
    <property type="entry name" value="FAF"/>
    <property type="match status" value="1"/>
</dbReference>
<name>A0ABR2B921_9ROSI</name>
<dbReference type="EMBL" id="JBBPBM010000152">
    <property type="protein sequence ID" value="KAK8503486.1"/>
    <property type="molecule type" value="Genomic_DNA"/>
</dbReference>
<feature type="region of interest" description="Disordered" evidence="2">
    <location>
        <begin position="71"/>
        <end position="90"/>
    </location>
</feature>
<evidence type="ECO:0000256" key="2">
    <source>
        <dbReference type="SAM" id="MobiDB-lite"/>
    </source>
</evidence>
<dbReference type="PANTHER" id="PTHR33155:SF9">
    <property type="entry name" value="FANTASTIC FOUR-LIKE PROTEIN (DUF3049)"/>
    <property type="match status" value="1"/>
</dbReference>
<feature type="compositionally biased region" description="Basic and acidic residues" evidence="2">
    <location>
        <begin position="233"/>
        <end position="259"/>
    </location>
</feature>
<gene>
    <name evidence="4" type="ORF">V6N12_066175</name>
</gene>
<feature type="region of interest" description="Disordered" evidence="2">
    <location>
        <begin position="229"/>
        <end position="259"/>
    </location>
</feature>
<evidence type="ECO:0000259" key="3">
    <source>
        <dbReference type="Pfam" id="PF11250"/>
    </source>
</evidence>
<accession>A0ABR2B921</accession>
<dbReference type="Proteomes" id="UP001472677">
    <property type="component" value="Unassembled WGS sequence"/>
</dbReference>
<comment type="similarity">
    <text evidence="1">Belongs to the fantastic four family.</text>
</comment>
<dbReference type="PANTHER" id="PTHR33155">
    <property type="entry name" value="FANTASTIC FOUR-LIKE PROTEIN (DUF3049)"/>
    <property type="match status" value="1"/>
</dbReference>
<dbReference type="InterPro" id="IPR046431">
    <property type="entry name" value="FAF_dom"/>
</dbReference>
<comment type="caution">
    <text evidence="4">The sequence shown here is derived from an EMBL/GenBank/DDBJ whole genome shotgun (WGS) entry which is preliminary data.</text>
</comment>
<keyword evidence="5" id="KW-1185">Reference proteome</keyword>
<protein>
    <recommendedName>
        <fullName evidence="3">FAF domain-containing protein</fullName>
    </recommendedName>
</protein>
<organism evidence="4 5">
    <name type="scientific">Hibiscus sabdariffa</name>
    <name type="common">roselle</name>
    <dbReference type="NCBI Taxonomy" id="183260"/>
    <lineage>
        <taxon>Eukaryota</taxon>
        <taxon>Viridiplantae</taxon>
        <taxon>Streptophyta</taxon>
        <taxon>Embryophyta</taxon>
        <taxon>Tracheophyta</taxon>
        <taxon>Spermatophyta</taxon>
        <taxon>Magnoliopsida</taxon>
        <taxon>eudicotyledons</taxon>
        <taxon>Gunneridae</taxon>
        <taxon>Pentapetalae</taxon>
        <taxon>rosids</taxon>
        <taxon>malvids</taxon>
        <taxon>Malvales</taxon>
        <taxon>Malvaceae</taxon>
        <taxon>Malvoideae</taxon>
        <taxon>Hibiscus</taxon>
    </lineage>
</organism>
<sequence>MAACGGLKHIFEHSVPETPTLLGSFSSWKQINPAAQIQPVEQSSVTEIFGELHFKENSELPSPSFPISPFSSATLKHSSREDERNISSSISPKVAHKKSFSLNLDGLQVCTEGLGFESCDDVGDNGTKYGMEQEWQRSKEKIDKACGIVNEKRWHVHGDLKVVRSRRSNSLGEFPPPISCIGKSGKPMISFKSYRQDGRFVLKQVRTPTQELLHACREDGRLKLQFMQPNDNSMEHQGFEEERYLTKDGIVDDDGKEKR</sequence>
<dbReference type="InterPro" id="IPR021410">
    <property type="entry name" value="FAF"/>
</dbReference>